<dbReference type="Proteomes" id="UP000887574">
    <property type="component" value="Unplaced"/>
</dbReference>
<protein>
    <submittedName>
        <fullName evidence="2">Uncharacterized protein</fullName>
    </submittedName>
</protein>
<evidence type="ECO:0000313" key="1">
    <source>
        <dbReference type="Proteomes" id="UP000887574"/>
    </source>
</evidence>
<sequence>MGLGLLLSRNINQSSSSVSIEVVSQPWNPPFDISQPQVEAASEESKLLSIQWKKSAEGSIQNAIASPNLYCNCESPSGSRSNKVNPFDRSSVCVPNVLHFTPSPYHQFTNVPG</sequence>
<keyword evidence="1" id="KW-1185">Reference proteome</keyword>
<proteinExistence type="predicted"/>
<dbReference type="WBParaSite" id="jg9330">
    <property type="protein sequence ID" value="jg9330"/>
    <property type="gene ID" value="jg9330"/>
</dbReference>
<accession>A0A915ESI0</accession>
<reference evidence="2" key="1">
    <citation type="submission" date="2022-11" db="UniProtKB">
        <authorList>
            <consortium name="WormBaseParasite"/>
        </authorList>
    </citation>
    <scope>IDENTIFICATION</scope>
</reference>
<evidence type="ECO:0000313" key="2">
    <source>
        <dbReference type="WBParaSite" id="jg9330"/>
    </source>
</evidence>
<organism evidence="1 2">
    <name type="scientific">Ditylenchus dipsaci</name>
    <dbReference type="NCBI Taxonomy" id="166011"/>
    <lineage>
        <taxon>Eukaryota</taxon>
        <taxon>Metazoa</taxon>
        <taxon>Ecdysozoa</taxon>
        <taxon>Nematoda</taxon>
        <taxon>Chromadorea</taxon>
        <taxon>Rhabditida</taxon>
        <taxon>Tylenchina</taxon>
        <taxon>Tylenchomorpha</taxon>
        <taxon>Sphaerularioidea</taxon>
        <taxon>Anguinidae</taxon>
        <taxon>Anguininae</taxon>
        <taxon>Ditylenchus</taxon>
    </lineage>
</organism>
<name>A0A915ESI0_9BILA</name>
<dbReference type="AlphaFoldDB" id="A0A915ESI0"/>